<comment type="caution">
    <text evidence="2">The sequence shown here is derived from an EMBL/GenBank/DDBJ whole genome shotgun (WGS) entry which is preliminary data.</text>
</comment>
<dbReference type="PROSITE" id="PS51186">
    <property type="entry name" value="GNAT"/>
    <property type="match status" value="1"/>
</dbReference>
<evidence type="ECO:0000313" key="3">
    <source>
        <dbReference type="Proteomes" id="UP001299220"/>
    </source>
</evidence>
<keyword evidence="3" id="KW-1185">Reference proteome</keyword>
<dbReference type="EMBL" id="JAFBIT010000003">
    <property type="protein sequence ID" value="MCF2652883.1"/>
    <property type="molecule type" value="Genomic_DNA"/>
</dbReference>
<dbReference type="Gene3D" id="3.40.630.30">
    <property type="match status" value="1"/>
</dbReference>
<gene>
    <name evidence="2" type="ORF">JQM67_09740</name>
</gene>
<reference evidence="2 3" key="1">
    <citation type="submission" date="2020-12" db="EMBL/GenBank/DDBJ databases">
        <title>Whole genome sequences of gut porcine anaerobes.</title>
        <authorList>
            <person name="Kubasova T."/>
            <person name="Jahodarova E."/>
            <person name="Rychlik I."/>
        </authorList>
    </citation>
    <scope>NUCLEOTIDE SEQUENCE [LARGE SCALE GENOMIC DNA]</scope>
    <source>
        <strain evidence="2 3">An867</strain>
    </source>
</reference>
<sequence length="164" mass="18358">MQPGDNAIVRKWIGASLPPRITTLPLTRARLAECVALYIRAFSGAPWYDEFPSEQPVHDYFESFLRLDAFLGYIAVVDGKVAALSVGMKKPWIGGVEYYIDEFCVDPDLQGMGIGSQFLADIETDLSARGMRGMLLNTEESYPAYRFYRKNGFEKLGDLCVLGK</sequence>
<organism evidence="2 3">
    <name type="scientific">Anaeromassilibacillus senegalensis</name>
    <dbReference type="NCBI Taxonomy" id="1673717"/>
    <lineage>
        <taxon>Bacteria</taxon>
        <taxon>Bacillati</taxon>
        <taxon>Bacillota</taxon>
        <taxon>Clostridia</taxon>
        <taxon>Eubacteriales</taxon>
        <taxon>Acutalibacteraceae</taxon>
        <taxon>Anaeromassilibacillus</taxon>
    </lineage>
</organism>
<evidence type="ECO:0000313" key="2">
    <source>
        <dbReference type="EMBL" id="MCF2652883.1"/>
    </source>
</evidence>
<accession>A0ABS9CQK1</accession>
<protein>
    <submittedName>
        <fullName evidence="2">GNAT family N-acetyltransferase</fullName>
    </submittedName>
</protein>
<dbReference type="SUPFAM" id="SSF55729">
    <property type="entry name" value="Acyl-CoA N-acyltransferases (Nat)"/>
    <property type="match status" value="1"/>
</dbReference>
<evidence type="ECO:0000259" key="1">
    <source>
        <dbReference type="PROSITE" id="PS51186"/>
    </source>
</evidence>
<name>A0ABS9CQK1_9FIRM</name>
<dbReference type="Pfam" id="PF00583">
    <property type="entry name" value="Acetyltransf_1"/>
    <property type="match status" value="1"/>
</dbReference>
<dbReference type="Proteomes" id="UP001299220">
    <property type="component" value="Unassembled WGS sequence"/>
</dbReference>
<dbReference type="InterPro" id="IPR000182">
    <property type="entry name" value="GNAT_dom"/>
</dbReference>
<dbReference type="InterPro" id="IPR016181">
    <property type="entry name" value="Acyl_CoA_acyltransferase"/>
</dbReference>
<dbReference type="CDD" id="cd04301">
    <property type="entry name" value="NAT_SF"/>
    <property type="match status" value="1"/>
</dbReference>
<proteinExistence type="predicted"/>
<feature type="domain" description="N-acetyltransferase" evidence="1">
    <location>
        <begin position="21"/>
        <end position="164"/>
    </location>
</feature>